<evidence type="ECO:0000256" key="1">
    <source>
        <dbReference type="SAM" id="Phobius"/>
    </source>
</evidence>
<gene>
    <name evidence="2" type="ORF">EV186_1021237</name>
</gene>
<dbReference type="NCBIfam" id="NF041646">
    <property type="entry name" value="VC0807_fam"/>
    <property type="match status" value="1"/>
</dbReference>
<feature type="transmembrane region" description="Helical" evidence="1">
    <location>
        <begin position="100"/>
        <end position="120"/>
    </location>
</feature>
<comment type="caution">
    <text evidence="2">The sequence shown here is derived from an EMBL/GenBank/DDBJ whole genome shotgun (WGS) entry which is preliminary data.</text>
</comment>
<evidence type="ECO:0000313" key="2">
    <source>
        <dbReference type="EMBL" id="TDQ01369.1"/>
    </source>
</evidence>
<reference evidence="2 3" key="1">
    <citation type="submission" date="2019-03" db="EMBL/GenBank/DDBJ databases">
        <title>Genomic Encyclopedia of Type Strains, Phase IV (KMG-IV): sequencing the most valuable type-strain genomes for metagenomic binning, comparative biology and taxonomic classification.</title>
        <authorList>
            <person name="Goeker M."/>
        </authorList>
    </citation>
    <scope>NUCLEOTIDE SEQUENCE [LARGE SCALE GENOMIC DNA]</scope>
    <source>
        <strain evidence="2 3">DSM 45361</strain>
    </source>
</reference>
<accession>A0A4R6SK89</accession>
<keyword evidence="3" id="KW-1185">Reference proteome</keyword>
<protein>
    <recommendedName>
        <fullName evidence="4">Intracellular septation protein A</fullName>
    </recommendedName>
</protein>
<keyword evidence="1" id="KW-0472">Membrane</keyword>
<evidence type="ECO:0000313" key="3">
    <source>
        <dbReference type="Proteomes" id="UP000295444"/>
    </source>
</evidence>
<name>A0A4R6SK89_LABRH</name>
<keyword evidence="1" id="KW-0812">Transmembrane</keyword>
<proteinExistence type="predicted"/>
<dbReference type="EMBL" id="SNXZ01000002">
    <property type="protein sequence ID" value="TDQ01369.1"/>
    <property type="molecule type" value="Genomic_DNA"/>
</dbReference>
<feature type="transmembrane region" description="Helical" evidence="1">
    <location>
        <begin position="162"/>
        <end position="183"/>
    </location>
</feature>
<evidence type="ECO:0008006" key="4">
    <source>
        <dbReference type="Google" id="ProtNLM"/>
    </source>
</evidence>
<keyword evidence="1" id="KW-1133">Transmembrane helix</keyword>
<feature type="transmembrane region" description="Helical" evidence="1">
    <location>
        <begin position="20"/>
        <end position="41"/>
    </location>
</feature>
<dbReference type="RefSeq" id="WP_133849962.1">
    <property type="nucleotide sequence ID" value="NZ_SNXZ01000002.1"/>
</dbReference>
<feature type="transmembrane region" description="Helical" evidence="1">
    <location>
        <begin position="47"/>
        <end position="68"/>
    </location>
</feature>
<organism evidence="2 3">
    <name type="scientific">Labedaea rhizosphaerae</name>
    <dbReference type="NCBI Taxonomy" id="598644"/>
    <lineage>
        <taxon>Bacteria</taxon>
        <taxon>Bacillati</taxon>
        <taxon>Actinomycetota</taxon>
        <taxon>Actinomycetes</taxon>
        <taxon>Pseudonocardiales</taxon>
        <taxon>Pseudonocardiaceae</taxon>
        <taxon>Labedaea</taxon>
    </lineage>
</organism>
<feature type="transmembrane region" description="Helical" evidence="1">
    <location>
        <begin position="75"/>
        <end position="94"/>
    </location>
</feature>
<feature type="transmembrane region" description="Helical" evidence="1">
    <location>
        <begin position="189"/>
        <end position="214"/>
    </location>
</feature>
<dbReference type="Proteomes" id="UP000295444">
    <property type="component" value="Unassembled WGS sequence"/>
</dbReference>
<dbReference type="AlphaFoldDB" id="A0A4R6SK89"/>
<dbReference type="OrthoDB" id="4544430at2"/>
<sequence>MGIAVGDETRVATGKRKRGVLGSWLALVLDGVIPLAGYYLLRHYGMSMTMALALTSVVPALRVIWVAVRERSTEPLATAVLLVTVISIPIALIGGSPRLLLAKESIGTGPVGLWVIVSALRGKGAMTEPYRAFLVRSARAADAWDRLVAGNRRFQRSVRSISLVWGIALVVAFAVHLLLAMTLPIDTAVWATGLVVPAMVVVASICTGPITGYLQDELKKGADA</sequence>